<feature type="compositionally biased region" description="Polar residues" evidence="1">
    <location>
        <begin position="157"/>
        <end position="176"/>
    </location>
</feature>
<evidence type="ECO:0000256" key="1">
    <source>
        <dbReference type="SAM" id="MobiDB-lite"/>
    </source>
</evidence>
<dbReference type="OMA" id="RYKVHPK"/>
<feature type="compositionally biased region" description="Low complexity" evidence="1">
    <location>
        <begin position="192"/>
        <end position="201"/>
    </location>
</feature>
<evidence type="ECO:0000313" key="3">
    <source>
        <dbReference type="Proteomes" id="UP000006671"/>
    </source>
</evidence>
<dbReference type="EMBL" id="GG738873">
    <property type="protein sequence ID" value="EFC43518.1"/>
    <property type="molecule type" value="Genomic_DNA"/>
</dbReference>
<evidence type="ECO:0000313" key="2">
    <source>
        <dbReference type="EMBL" id="EFC43518.1"/>
    </source>
</evidence>
<dbReference type="Proteomes" id="UP000006671">
    <property type="component" value="Unassembled WGS sequence"/>
</dbReference>
<feature type="compositionally biased region" description="Acidic residues" evidence="1">
    <location>
        <begin position="100"/>
        <end position="127"/>
    </location>
</feature>
<sequence length="332" mass="37578">MSKAHKDRMCVVCSRTHPPTIFSCRYKVHPKNVDVLCSFFERDLSQGELCDRCYRLWYKHRKQKEGGGSKSSQGKRKKKTTSFSKRKKSKPSVKRRVPSDDEEDEDEEEEEIEVEEEEEEEEEEEKSDEEKLSNHSSSSNRKPIVAKKQSADDRSFETSSPALNESGNTGRASSHTLPHLEMQETAFNGYASSGSSGSSSSLAHRIHKGTSKENKLQSTDIKEDEDALPSNEGAIKKESAKINTSSNDSIVYEEEESTSYPCVLQAILSRQDENNGLIQKLEALSALSTDVRKSKRKRLFPLKSPVKEDLLQLYRGNDPHYLQQGLSKMVSY</sequence>
<dbReference type="InParanoid" id="D2VI30"/>
<gene>
    <name evidence="2" type="ORF">NAEGRDRAFT_80043</name>
</gene>
<dbReference type="AlphaFoldDB" id="D2VI30"/>
<dbReference type="RefSeq" id="XP_002676262.1">
    <property type="nucleotide sequence ID" value="XM_002676216.1"/>
</dbReference>
<dbReference type="VEuPathDB" id="AmoebaDB:NAEGRDRAFT_80043"/>
<accession>D2VI30</accession>
<dbReference type="OrthoDB" id="10537033at2759"/>
<keyword evidence="3" id="KW-1185">Reference proteome</keyword>
<dbReference type="KEGG" id="ngr:NAEGRDRAFT_80043"/>
<name>D2VI30_NAEGR</name>
<dbReference type="GeneID" id="8853102"/>
<feature type="region of interest" description="Disordered" evidence="1">
    <location>
        <begin position="64"/>
        <end position="246"/>
    </location>
</feature>
<reference evidence="2 3" key="1">
    <citation type="journal article" date="2010" name="Cell">
        <title>The genome of Naegleria gruberi illuminates early eukaryotic versatility.</title>
        <authorList>
            <person name="Fritz-Laylin L.K."/>
            <person name="Prochnik S.E."/>
            <person name="Ginger M.L."/>
            <person name="Dacks J.B."/>
            <person name="Carpenter M.L."/>
            <person name="Field M.C."/>
            <person name="Kuo A."/>
            <person name="Paredez A."/>
            <person name="Chapman J."/>
            <person name="Pham J."/>
            <person name="Shu S."/>
            <person name="Neupane R."/>
            <person name="Cipriano M."/>
            <person name="Mancuso J."/>
            <person name="Tu H."/>
            <person name="Salamov A."/>
            <person name="Lindquist E."/>
            <person name="Shapiro H."/>
            <person name="Lucas S."/>
            <person name="Grigoriev I.V."/>
            <person name="Cande W.Z."/>
            <person name="Fulton C."/>
            <person name="Rokhsar D.S."/>
            <person name="Dawson S.C."/>
        </authorList>
    </citation>
    <scope>NUCLEOTIDE SEQUENCE [LARGE SCALE GENOMIC DNA]</scope>
    <source>
        <strain evidence="2 3">NEG-M</strain>
    </source>
</reference>
<protein>
    <submittedName>
        <fullName evidence="2">Uncharacterized protein</fullName>
    </submittedName>
</protein>
<feature type="compositionally biased region" description="Basic residues" evidence="1">
    <location>
        <begin position="73"/>
        <end position="96"/>
    </location>
</feature>
<proteinExistence type="predicted"/>
<organism evidence="3">
    <name type="scientific">Naegleria gruberi</name>
    <name type="common">Amoeba</name>
    <dbReference type="NCBI Taxonomy" id="5762"/>
    <lineage>
        <taxon>Eukaryota</taxon>
        <taxon>Discoba</taxon>
        <taxon>Heterolobosea</taxon>
        <taxon>Tetramitia</taxon>
        <taxon>Eutetramitia</taxon>
        <taxon>Vahlkampfiidae</taxon>
        <taxon>Naegleria</taxon>
    </lineage>
</organism>